<protein>
    <submittedName>
        <fullName evidence="2">Uncharacterized protein</fullName>
    </submittedName>
</protein>
<feature type="transmembrane region" description="Helical" evidence="1">
    <location>
        <begin position="20"/>
        <end position="41"/>
    </location>
</feature>
<reference evidence="2 3" key="1">
    <citation type="journal article" date="2013" name="Genome Announc.">
        <title>Genome Sequence of Sporolactobacillus laevolacticus DSM442, an Efficient Polymer-Grade D-Lactate Producer from Agricultural Waste Cottonseed as a Nitrogen Source.</title>
        <authorList>
            <person name="Wang H."/>
            <person name="Wang L."/>
            <person name="Ju J."/>
            <person name="Yu B."/>
            <person name="Ma Y."/>
        </authorList>
    </citation>
    <scope>NUCLEOTIDE SEQUENCE [LARGE SCALE GENOMIC DNA]</scope>
    <source>
        <strain evidence="2 3">DSM 442</strain>
    </source>
</reference>
<keyword evidence="1" id="KW-0812">Transmembrane</keyword>
<sequence length="82" mass="9680">MLSLFTGLSQSMLSQKNLYLYIIQVIVSLIFLHSWFCSLILHKLIDSISNHYIRHKAFQILFPKQQDDVKSKFLFSIKRYAA</sequence>
<name>V6IUI4_9BACL</name>
<comment type="caution">
    <text evidence="2">The sequence shown here is derived from an EMBL/GenBank/DDBJ whole genome shotgun (WGS) entry which is preliminary data.</text>
</comment>
<dbReference type="AlphaFoldDB" id="V6IUI4"/>
<dbReference type="Proteomes" id="UP000018296">
    <property type="component" value="Unassembled WGS sequence"/>
</dbReference>
<accession>V6IUI4</accession>
<organism evidence="2 3">
    <name type="scientific">Sporolactobacillus laevolacticus DSM 442</name>
    <dbReference type="NCBI Taxonomy" id="1395513"/>
    <lineage>
        <taxon>Bacteria</taxon>
        <taxon>Bacillati</taxon>
        <taxon>Bacillota</taxon>
        <taxon>Bacilli</taxon>
        <taxon>Bacillales</taxon>
        <taxon>Sporolactobacillaceae</taxon>
        <taxon>Sporolactobacillus</taxon>
    </lineage>
</organism>
<keyword evidence="3" id="KW-1185">Reference proteome</keyword>
<gene>
    <name evidence="2" type="ORF">P343_16370</name>
</gene>
<proteinExistence type="predicted"/>
<dbReference type="EMBL" id="AWTC01000020">
    <property type="protein sequence ID" value="EST10652.1"/>
    <property type="molecule type" value="Genomic_DNA"/>
</dbReference>
<evidence type="ECO:0000313" key="2">
    <source>
        <dbReference type="EMBL" id="EST10652.1"/>
    </source>
</evidence>
<evidence type="ECO:0000313" key="3">
    <source>
        <dbReference type="Proteomes" id="UP000018296"/>
    </source>
</evidence>
<keyword evidence="1" id="KW-1133">Transmembrane helix</keyword>
<keyword evidence="1" id="KW-0472">Membrane</keyword>
<evidence type="ECO:0000256" key="1">
    <source>
        <dbReference type="SAM" id="Phobius"/>
    </source>
</evidence>